<dbReference type="Pfam" id="PF19979">
    <property type="entry name" value="DUF6415"/>
    <property type="match status" value="1"/>
</dbReference>
<dbReference type="AlphaFoldDB" id="A0A2R4SVR6"/>
<proteinExistence type="predicted"/>
<reference evidence="1 2" key="1">
    <citation type="submission" date="2018-01" db="EMBL/GenBank/DDBJ databases">
        <title>Complete genome sequence of Streptomyces lunaelactis MM109T, a Ferroverdin A producer isolated from cave moonmilk deposits.</title>
        <authorList>
            <person name="Naome A."/>
            <person name="Martinet L."/>
            <person name="Maciejewska M."/>
            <person name="Anderssen S."/>
            <person name="Adam D."/>
            <person name="Tenconi E."/>
            <person name="Deflandre B."/>
            <person name="Arguelles-Arias A."/>
            <person name="Calusinska M."/>
            <person name="Copieters W."/>
            <person name="Karim L."/>
            <person name="Hanikenne M."/>
            <person name="Baurain D."/>
            <person name="van Wezel G."/>
            <person name="Smargiasso N."/>
            <person name="de Pauw E."/>
            <person name="Delfosse P."/>
            <person name="Rigali S."/>
        </authorList>
    </citation>
    <scope>NUCLEOTIDE SEQUENCE [LARGE SCALE GENOMIC DNA]</scope>
    <source>
        <strain evidence="1 2">MM109</strain>
    </source>
</reference>
<gene>
    <name evidence="1" type="ORF">SLUN_00360</name>
</gene>
<evidence type="ECO:0000313" key="2">
    <source>
        <dbReference type="Proteomes" id="UP000244201"/>
    </source>
</evidence>
<sequence>MKAQHVRHWEQDDDVVERVLSGLRLSLILDRLYLDTFYRDLTAVLHENAAPTMDEIEKLADRLRGALMPLVAIVLEHHDQPGEASSRTITRARALQEQAPPGNLLPARAHLHQLAMATQDLLKLLRQEDTR</sequence>
<dbReference type="KEGG" id="slk:SLUN_00360"/>
<organism evidence="1 2">
    <name type="scientific">Streptomyces lunaelactis</name>
    <dbReference type="NCBI Taxonomy" id="1535768"/>
    <lineage>
        <taxon>Bacteria</taxon>
        <taxon>Bacillati</taxon>
        <taxon>Actinomycetota</taxon>
        <taxon>Actinomycetes</taxon>
        <taxon>Kitasatosporales</taxon>
        <taxon>Streptomycetaceae</taxon>
        <taxon>Streptomyces</taxon>
    </lineage>
</organism>
<dbReference type="InterPro" id="IPR046300">
    <property type="entry name" value="DUF6415"/>
</dbReference>
<dbReference type="RefSeq" id="WP_108146643.1">
    <property type="nucleotide sequence ID" value="NZ_CP026304.1"/>
</dbReference>
<dbReference type="OrthoDB" id="4333682at2"/>
<dbReference type="GeneID" id="55653753"/>
<evidence type="ECO:0000313" key="1">
    <source>
        <dbReference type="EMBL" id="AVZ70948.1"/>
    </source>
</evidence>
<dbReference type="Proteomes" id="UP000244201">
    <property type="component" value="Chromosome"/>
</dbReference>
<keyword evidence="2" id="KW-1185">Reference proteome</keyword>
<dbReference type="EMBL" id="CP026304">
    <property type="protein sequence ID" value="AVZ70948.1"/>
    <property type="molecule type" value="Genomic_DNA"/>
</dbReference>
<accession>A0A2R4SVR6</accession>
<protein>
    <submittedName>
        <fullName evidence="1">Uncharacterized protein</fullName>
    </submittedName>
</protein>
<name>A0A2R4SVR6_9ACTN</name>